<gene>
    <name evidence="2" type="ORF">G4P62_004785</name>
</gene>
<organism evidence="2 3">
    <name type="scientific">Nothobranchius furzeri</name>
    <name type="common">Turquoise killifish</name>
    <dbReference type="NCBI Taxonomy" id="105023"/>
    <lineage>
        <taxon>Eukaryota</taxon>
        <taxon>Metazoa</taxon>
        <taxon>Chordata</taxon>
        <taxon>Craniata</taxon>
        <taxon>Vertebrata</taxon>
        <taxon>Euteleostomi</taxon>
        <taxon>Actinopterygii</taxon>
        <taxon>Neopterygii</taxon>
        <taxon>Teleostei</taxon>
        <taxon>Neoteleostei</taxon>
        <taxon>Acanthomorphata</taxon>
        <taxon>Ovalentaria</taxon>
        <taxon>Atherinomorphae</taxon>
        <taxon>Cyprinodontiformes</taxon>
        <taxon>Nothobranchiidae</taxon>
        <taxon>Nothobranchius</taxon>
    </lineage>
</organism>
<protein>
    <submittedName>
        <fullName evidence="2">LOC107378277-like protein</fullName>
    </submittedName>
</protein>
<evidence type="ECO:0000313" key="2">
    <source>
        <dbReference type="EMBL" id="KAF7225508.1"/>
    </source>
</evidence>
<proteinExistence type="predicted"/>
<name>A0A9D2YSI2_NOTFU</name>
<dbReference type="AlphaFoldDB" id="A0A9D2YSI2"/>
<dbReference type="OrthoDB" id="6155112at2759"/>
<accession>A0A9D2YSI2</accession>
<comment type="caution">
    <text evidence="2">The sequence shown here is derived from an EMBL/GenBank/DDBJ whole genome shotgun (WGS) entry which is preliminary data.</text>
</comment>
<dbReference type="KEGG" id="nfu:107378277"/>
<dbReference type="Proteomes" id="UP000822369">
    <property type="component" value="Chromosome 3"/>
</dbReference>
<sequence length="219" mass="25059">MQEEVNIAEFKDLKNSIIDWDEETWHPGLESDPESSYEEDKTNEVEPENSDSEDEDFEPPICVRNGANLKTKIEMHQIPTISLEDTVHDILENQEESPHIEISAVPEPLKVEVEDLIGHSASITYQSSLKQLVDYLILPVSHCLAKNHQTKKECMASKPFDIQINSRGEAFVIEWLCPNGHTVWKWTSQLTLQYGLLAGDFMLACNICLQTTSPRWPYF</sequence>
<evidence type="ECO:0000313" key="3">
    <source>
        <dbReference type="Proteomes" id="UP000822369"/>
    </source>
</evidence>
<reference evidence="2" key="1">
    <citation type="submission" date="2020-03" db="EMBL/GenBank/DDBJ databases">
        <title>Intra-Species Differences in Population Size shape Life History and Genome Evolution.</title>
        <authorList>
            <person name="Willemsen D."/>
            <person name="Cui R."/>
            <person name="Valenzano D.R."/>
        </authorList>
    </citation>
    <scope>NUCLEOTIDE SEQUENCE</scope>
    <source>
        <strain evidence="2">GRZ</strain>
        <tissue evidence="2">Whole</tissue>
    </source>
</reference>
<dbReference type="EMBL" id="JAAVVJ010000003">
    <property type="protein sequence ID" value="KAF7225508.1"/>
    <property type="molecule type" value="Genomic_DNA"/>
</dbReference>
<evidence type="ECO:0000256" key="1">
    <source>
        <dbReference type="SAM" id="MobiDB-lite"/>
    </source>
</evidence>
<feature type="region of interest" description="Disordered" evidence="1">
    <location>
        <begin position="24"/>
        <end position="59"/>
    </location>
</feature>
<feature type="compositionally biased region" description="Acidic residues" evidence="1">
    <location>
        <begin position="45"/>
        <end position="58"/>
    </location>
</feature>